<dbReference type="SUPFAM" id="SSF158832">
    <property type="entry name" value="Tex N-terminal region-like"/>
    <property type="match status" value="1"/>
</dbReference>
<dbReference type="Pfam" id="PF14635">
    <property type="entry name" value="HHH_7"/>
    <property type="match status" value="1"/>
</dbReference>
<dbReference type="FunFam" id="1.10.10.2740:FF:000002">
    <property type="entry name" value="Transcription elongation factor Spt6"/>
    <property type="match status" value="1"/>
</dbReference>
<dbReference type="RefSeq" id="XP_011270570.1">
    <property type="nucleotide sequence ID" value="XM_011272268.1"/>
</dbReference>
<feature type="chain" id="PRO_5002252684" description="S1 motif domain-containing protein" evidence="6">
    <location>
        <begin position="36"/>
        <end position="2913"/>
    </location>
</feature>
<feature type="region of interest" description="Disordered" evidence="5">
    <location>
        <begin position="2807"/>
        <end position="2837"/>
    </location>
</feature>
<dbReference type="InterPro" id="IPR010994">
    <property type="entry name" value="RuvA_2-like"/>
</dbReference>
<dbReference type="InParanoid" id="A0A0D2UJC6"/>
<dbReference type="CDD" id="cd09918">
    <property type="entry name" value="SH2_Nterm_SPT6_like"/>
    <property type="match status" value="1"/>
</dbReference>
<feature type="compositionally biased region" description="Basic residues" evidence="5">
    <location>
        <begin position="1987"/>
        <end position="1999"/>
    </location>
</feature>
<organism evidence="8 9">
    <name type="scientific">Capsaspora owczarzaki (strain ATCC 30864)</name>
    <dbReference type="NCBI Taxonomy" id="595528"/>
    <lineage>
        <taxon>Eukaryota</taxon>
        <taxon>Filasterea</taxon>
        <taxon>Capsaspora</taxon>
    </lineage>
</organism>
<evidence type="ECO:0000259" key="7">
    <source>
        <dbReference type="PROSITE" id="PS50126"/>
    </source>
</evidence>
<dbReference type="InterPro" id="IPR035019">
    <property type="entry name" value="Spt6_SH2_N"/>
</dbReference>
<dbReference type="OrthoDB" id="6020303at2759"/>
<comment type="similarity">
    <text evidence="2">Belongs to the SPT6 family.</text>
</comment>
<dbReference type="Pfam" id="PF14641">
    <property type="entry name" value="HTH_44"/>
    <property type="match status" value="1"/>
</dbReference>
<dbReference type="InterPro" id="IPR042066">
    <property type="entry name" value="Spt6_death-like"/>
</dbReference>
<dbReference type="Pfam" id="PF22706">
    <property type="entry name" value="Tex_central_region"/>
    <property type="match status" value="1"/>
</dbReference>
<dbReference type="SMART" id="SM00710">
    <property type="entry name" value="PbH1"/>
    <property type="match status" value="4"/>
</dbReference>
<dbReference type="InterPro" id="IPR023323">
    <property type="entry name" value="Tex-like_dom_sf"/>
</dbReference>
<dbReference type="InterPro" id="IPR035420">
    <property type="entry name" value="Spt6_SH2"/>
</dbReference>
<dbReference type="Gene3D" id="3.30.420.140">
    <property type="entry name" value="YqgF/RNase H-like domain"/>
    <property type="match status" value="1"/>
</dbReference>
<dbReference type="PANTHER" id="PTHR10145">
    <property type="entry name" value="TRANSCRIPTION ELONGATION FACTOR SPT6"/>
    <property type="match status" value="1"/>
</dbReference>
<feature type="compositionally biased region" description="Basic and acidic residues" evidence="5">
    <location>
        <begin position="1070"/>
        <end position="1082"/>
    </location>
</feature>
<feature type="compositionally biased region" description="Acidic residues" evidence="5">
    <location>
        <begin position="1193"/>
        <end position="1204"/>
    </location>
</feature>
<feature type="compositionally biased region" description="Basic and acidic residues" evidence="5">
    <location>
        <begin position="1090"/>
        <end position="1110"/>
    </location>
</feature>
<evidence type="ECO:0000256" key="4">
    <source>
        <dbReference type="ARBA" id="ARBA00023242"/>
    </source>
</evidence>
<dbReference type="GO" id="GO:0031491">
    <property type="term" value="F:nucleosome binding"/>
    <property type="evidence" value="ECO:0007669"/>
    <property type="project" value="TreeGrafter"/>
</dbReference>
<feature type="compositionally biased region" description="Low complexity" evidence="5">
    <location>
        <begin position="2876"/>
        <end position="2901"/>
    </location>
</feature>
<feature type="compositionally biased region" description="Low complexity" evidence="5">
    <location>
        <begin position="2853"/>
        <end position="2869"/>
    </location>
</feature>
<evidence type="ECO:0000256" key="5">
    <source>
        <dbReference type="SAM" id="MobiDB-lite"/>
    </source>
</evidence>
<dbReference type="Gene3D" id="1.10.3500.10">
    <property type="entry name" value="Tex N-terminal region-like"/>
    <property type="match status" value="1"/>
</dbReference>
<feature type="compositionally biased region" description="Pro residues" evidence="5">
    <location>
        <begin position="2821"/>
        <end position="2833"/>
    </location>
</feature>
<dbReference type="Pfam" id="PF17674">
    <property type="entry name" value="HHH_9"/>
    <property type="match status" value="1"/>
</dbReference>
<feature type="compositionally biased region" description="Acidic residues" evidence="5">
    <location>
        <begin position="1963"/>
        <end position="1983"/>
    </location>
</feature>
<evidence type="ECO:0000256" key="6">
    <source>
        <dbReference type="SAM" id="SignalP"/>
    </source>
</evidence>
<dbReference type="Gene3D" id="3.30.505.10">
    <property type="entry name" value="SH2 domain"/>
    <property type="match status" value="2"/>
</dbReference>
<dbReference type="InterPro" id="IPR023319">
    <property type="entry name" value="Tex-like_HTH_dom_sf"/>
</dbReference>
<keyword evidence="4" id="KW-0539">Nucleus</keyword>
<dbReference type="Gene3D" id="2.40.50.140">
    <property type="entry name" value="Nucleic acid-binding proteins"/>
    <property type="match status" value="1"/>
</dbReference>
<accession>A0A0D2UJC6</accession>
<sequence>MLKPKIIRPCCVGFLSRSSLLLALVALLAVTGARATNPNDDDHSGSYGDEVVMVPPFVACVQTVTSLAALVPALQALGTTNTLPPQTICMPPGEYTGTGTTLVSVSGLHVIIRSSVPGSPVKILGNGAQGLFAGDYGGRTGGTYNVTIIDFIFENGYRPNGNGGAAVFVGVGYSTVAVVDWTFINCQFRNNRAVSYGISYSSGGAVRLHIYTDKSSVSRMTFSQCTFTNNSATYGGAFGMSRGSGDGASVIGWADVRFSACLFDQNAASYGGAIYTQYSNLRIVNSNITRNGGGAVSAFMAPLPGMDDCTLVTRNVRFVGNVLSGPFTATCSSALSVVLDGPTTGVSMQDTHFLDNWCNGTSLTNCGTMFVSNYYGDSFVAVANTEFINNTGEANVMFTLSTGARTSVVLHNSCSVKVRMSTHPMSFVSLPMRSSVSDFCASSIIPRLPNFVYPSKHNIPGPVVMNCTDDSVPQYYHSDTLPLPSCTLGCTLAPFVFQYAPEARCLQSCYGYGYANPNFQCVPGVGCLPFGLVADPIAAACVSDCPVSLPWLDAVTNECRPCEQGLFWDNSTSACVSSADCTAPNSFGDPLTRFCVPQSQCSAAYPFALGTLCIDLCPEGLFGDVPTHQCLNLTESSCSASTPFASVADRRCFSTEECAAHSLGLNFVNSTCDACSSVALALNVTSGMCACVATNLYYLPETDACVLADQCATSGTTSIYSDRLWRWCVPVNHCSPEYPISAAPFTMCLTAAEYLAGLVSVSRASIQSIATASRSAALASHSIISASSASVRSVMSVSSASAQSVMSVSSASVQSVMSASSASAKSAVSASSASAKSAVSASSASAKSAVSASSASVQSAVSASSASAKSAMSASSASAKSAVSPSSVSVQSAMSASSASVQSVMSVAGTSATNAPGGDPSDASSAPVAAIGGAVGGVVAVVVVVVVVVLVLRKRRAAKIVVEETVHKLLASDRDLFKAFVASTTGVSRSFGKSQGQDDDDATRKRGHHANDDDDDDEDDNDFGDEDDDDDDDDSDDSDDEDDSEDDSEADDDDAGDDEGEEDDSAAAGDDSKDGQDKEAAKHKSKKHRNDKDDRHSTKHADRHGKERHEKKTKKKSSAKEEVKRPKRRAILSDDEDEPESATAAPESEDEQEPRTTEKRRRDSDEDAAGSDQEARQSSKKRRSDDQEGSGNDSEEEEEEEGSGEETNARKPREDNYPDLDDDDLALVQENVDLLGAHSSRTRKRFIKGVEQTRTERPTAASQADDDLGLDMSDEDDEEEERGSAQRPQKRPQAPVQKSASRASRSDADDAAAAAAAAAADDARAEEDERDFLDDRKGQLSSNIATAIQIFGEDYLKYMTSEDLDADDDFFDEQDEEQLEIDTQQEGLDEEQRQQRLEEYRAKRQPKPKVQAQLSETWTMLFASKTQQNAWEGENELVSEADWIFRQVFLPLSGSQWSSESQSTDYDAATMKPKIQAALDLIRNQGMEVPFIAKFRKEYIETEIQTPELWKIYAQDVVWSALVRRKRSVQKGLVDLRSYLQEALIAASTALNQSLESQSNFELGSTAGSSEDRERSANVNHGLDLVERALHLLTESHVPLEVDDITDHLNLHFGDALANIRAKRSAADAARDAPFTKKPVQRDQHLVAREAGLLRLQRQFCLAVEQLAENLRQDYQAHYPPESPVETPTTAAQEYATGRHGFSSAETVLSAVRMATAQEIACDPVIRTVVRQHMTERGYLSVRPTPRGARELDESHQYAPFKYITKKPFSSFKDEQFLLMLKAEKEGLLQLYFGLPLTEAENRAEEDRQVEADRKARAAVDAAEAAAPVGAATSSLPKFVPATIQTSLLSAAESVRKTRLFALFDSFFCDTGVSETANLWNEQRRMILVGALQLLLLPRIEREIRVQLEDRAIQFVASKCAAALNELVRVGPFPRTTRVYRRTTTGDTSSRLNKAKKKSWESESFDLDDDDEANNSDSDEDDDERRNRSHKSSRSGRKSGIHEEMEIDDGLEKGARVLAVVPGSQDTPSFAVMLDGNGRVLDFARLQHFLKRVSEGDFTSESARVREEELDRLKSMIVSKRPHAIALGLDRLEYRRNKDLLERCLRDIPSDEYPFVSSVAVQLVDMAAALLKENTARFAREFPDYPPLLRRAISVGRRLQDPLTEIASLCVEGATLVGGNGGSFGTGTMAGANVRAASSLVLSHSGVAIEDELTLLRLHPLQSIIPTTALRPALIQVLIDNVALVGVDMTQALLHPHTASTLQFVAGLGPRKAPALLEAIKAAGGRPRSREAIGLTGNLGPTVLMNCIGFLRIFGVSDPDEDAGEPSSYIDILDTTLIHPENYDVARKIARDALDYDTIDERAPSHHVEELLRQRQKLNEVDLDHYAQHMEAAHVGKRIRTTLYDIRSELTYHGVDSRPPFRPLSDDDKFTLVTGESDATLWEGMLVDCTVVSLQEKSVRVRLDNGMIGFIGISRLSDSRVENPSDYVRPGQHVHARITRVNKLNMTADLTSKSSDLQNTSGVFTPRRDTFYDLDCEKFDQEQARARARRLAKRATYVPRTIQHGRFKNVDLRKALALLKAGHDGDVIIRPSSKGGDSLVVTWRLAEGVYQHLEVVEQNKPSPTELGRELYIGKERFDDLDEILARHVSPMFNLLQDARSAKFWTNAPVPEIDQSLREEKAAQSGRIPYKLALVPDKPGRLLLAYLPSHSVRHEYVSLTPDGFRFRGHGFALIAKLIAWFKVHFNDPTPSSNQQRHAHSQPSRVHPQPHHSTASSASSHSSSMLPASSGLYSAMPVGATAAAAAATPGQSFVHPSRQQPQVQPPMQPMQPIQPFPFGAPYAPGAPMAYPPAGYPYLPQQQPQPQSQQPGAFPPFFPMAGVAPAYPPAGAMPQQQQQQQQQYYDDRGRYYSSRR</sequence>
<evidence type="ECO:0000256" key="2">
    <source>
        <dbReference type="ARBA" id="ARBA00009253"/>
    </source>
</evidence>
<dbReference type="Pfam" id="PF14633">
    <property type="entry name" value="SH2_2"/>
    <property type="match status" value="1"/>
</dbReference>
<feature type="compositionally biased region" description="Acidic residues" evidence="5">
    <location>
        <begin position="1264"/>
        <end position="1281"/>
    </location>
</feature>
<dbReference type="InterPro" id="IPR003029">
    <property type="entry name" value="S1_domain"/>
</dbReference>
<dbReference type="Gene3D" id="1.10.10.650">
    <property type="entry name" value="RuvA domain 2-like"/>
    <property type="match status" value="1"/>
</dbReference>
<dbReference type="STRING" id="595528.A0A0D2UJC6"/>
<dbReference type="SUPFAM" id="SSF55550">
    <property type="entry name" value="SH2 domain"/>
    <property type="match status" value="1"/>
</dbReference>
<dbReference type="EMBL" id="KE346368">
    <property type="protein sequence ID" value="KJE95186.1"/>
    <property type="molecule type" value="Genomic_DNA"/>
</dbReference>
<feature type="region of interest" description="Disordered" evidence="5">
    <location>
        <begin position="1963"/>
        <end position="2005"/>
    </location>
</feature>
<dbReference type="SUPFAM" id="SSF53098">
    <property type="entry name" value="Ribonuclease H-like"/>
    <property type="match status" value="1"/>
</dbReference>
<dbReference type="CDD" id="cd09928">
    <property type="entry name" value="SH2_Cterm_SPT6_like"/>
    <property type="match status" value="1"/>
</dbReference>
<keyword evidence="6" id="KW-0732">Signal</keyword>
<evidence type="ECO:0000256" key="3">
    <source>
        <dbReference type="ARBA" id="ARBA00023163"/>
    </source>
</evidence>
<keyword evidence="9" id="KW-1185">Reference proteome</keyword>
<dbReference type="Pfam" id="PF14639">
    <property type="entry name" value="YqgF"/>
    <property type="match status" value="1"/>
</dbReference>
<dbReference type="InterPro" id="IPR041692">
    <property type="entry name" value="HHH_9"/>
</dbReference>
<dbReference type="SUPFAM" id="SSF50249">
    <property type="entry name" value="Nucleic acid-binding proteins"/>
    <property type="match status" value="1"/>
</dbReference>
<dbReference type="SUPFAM" id="SSF47781">
    <property type="entry name" value="RuvA domain 2-like"/>
    <property type="match status" value="2"/>
</dbReference>
<dbReference type="InterPro" id="IPR035018">
    <property type="entry name" value="Spt6_SH2_C"/>
</dbReference>
<feature type="compositionally biased region" description="Acidic residues" evidence="5">
    <location>
        <begin position="1012"/>
        <end position="1065"/>
    </location>
</feature>
<dbReference type="InterPro" id="IPR000980">
    <property type="entry name" value="SH2"/>
</dbReference>
<dbReference type="GO" id="GO:0034728">
    <property type="term" value="P:nucleosome organization"/>
    <property type="evidence" value="ECO:0007669"/>
    <property type="project" value="TreeGrafter"/>
</dbReference>
<dbReference type="eggNOG" id="KOG1856">
    <property type="taxonomic scope" value="Eukaryota"/>
</dbReference>
<dbReference type="InterPro" id="IPR017072">
    <property type="entry name" value="TF_Spt6"/>
</dbReference>
<feature type="compositionally biased region" description="Low complexity" evidence="5">
    <location>
        <begin position="1311"/>
        <end position="1320"/>
    </location>
</feature>
<feature type="region of interest" description="Disordered" evidence="5">
    <location>
        <begin position="2851"/>
        <end position="2913"/>
    </location>
</feature>
<dbReference type="GO" id="GO:0003677">
    <property type="term" value="F:DNA binding"/>
    <property type="evidence" value="ECO:0007669"/>
    <property type="project" value="InterPro"/>
</dbReference>
<dbReference type="PROSITE" id="PS50126">
    <property type="entry name" value="S1"/>
    <property type="match status" value="1"/>
</dbReference>
<dbReference type="InterPro" id="IPR036860">
    <property type="entry name" value="SH2_dom_sf"/>
</dbReference>
<feature type="compositionally biased region" description="Polar residues" evidence="5">
    <location>
        <begin position="2748"/>
        <end position="2762"/>
    </location>
</feature>
<dbReference type="InterPro" id="IPR012340">
    <property type="entry name" value="NA-bd_OB-fold"/>
</dbReference>
<feature type="domain" description="S1 motif" evidence="7">
    <location>
        <begin position="2444"/>
        <end position="2513"/>
    </location>
</feature>
<dbReference type="InterPro" id="IPR028231">
    <property type="entry name" value="Spt6_YqgF"/>
</dbReference>
<feature type="region of interest" description="Disordered" evidence="5">
    <location>
        <begin position="2748"/>
        <end position="2781"/>
    </location>
</feature>
<dbReference type="SMART" id="SM00316">
    <property type="entry name" value="S1"/>
    <property type="match status" value="1"/>
</dbReference>
<dbReference type="Proteomes" id="UP000008743">
    <property type="component" value="Unassembled WGS sequence"/>
</dbReference>
<dbReference type="GO" id="GO:0140673">
    <property type="term" value="P:transcription elongation-coupled chromatin remodeling"/>
    <property type="evidence" value="ECO:0007669"/>
    <property type="project" value="InterPro"/>
</dbReference>
<dbReference type="SUPFAM" id="SSF51126">
    <property type="entry name" value="Pectin lyase-like"/>
    <property type="match status" value="1"/>
</dbReference>
<dbReference type="InterPro" id="IPR028088">
    <property type="entry name" value="Spt6_HTH_DNA-bd_dom"/>
</dbReference>
<dbReference type="InterPro" id="IPR012337">
    <property type="entry name" value="RNaseH-like_sf"/>
</dbReference>
<dbReference type="InterPro" id="IPR006626">
    <property type="entry name" value="PbH1"/>
</dbReference>
<dbReference type="InterPro" id="IPR032706">
    <property type="entry name" value="Spt6_HHH"/>
</dbReference>
<feature type="compositionally biased region" description="Basic and acidic residues" evidence="5">
    <location>
        <begin position="1207"/>
        <end position="1216"/>
    </location>
</feature>
<keyword evidence="3" id="KW-0804">Transcription</keyword>
<dbReference type="GO" id="GO:0042393">
    <property type="term" value="F:histone binding"/>
    <property type="evidence" value="ECO:0007669"/>
    <property type="project" value="TreeGrafter"/>
</dbReference>
<dbReference type="Gene3D" id="1.10.10.2740">
    <property type="entry name" value="Spt6, Death-like domain"/>
    <property type="match status" value="1"/>
</dbReference>
<dbReference type="PANTHER" id="PTHR10145:SF6">
    <property type="entry name" value="TRANSCRIPTION ELONGATION FACTOR SPT6"/>
    <property type="match status" value="1"/>
</dbReference>
<dbReference type="Gene3D" id="1.10.150.850">
    <property type="entry name" value="Spt6, helix-hairpin-helix domain"/>
    <property type="match status" value="1"/>
</dbReference>
<proteinExistence type="inferred from homology"/>
<reference evidence="9" key="1">
    <citation type="submission" date="2011-02" db="EMBL/GenBank/DDBJ databases">
        <title>The Genome Sequence of Capsaspora owczarzaki ATCC 30864.</title>
        <authorList>
            <person name="Russ C."/>
            <person name="Cuomo C."/>
            <person name="Burger G."/>
            <person name="Gray M.W."/>
            <person name="Holland P.W.H."/>
            <person name="King N."/>
            <person name="Lang F.B.F."/>
            <person name="Roger A.J."/>
            <person name="Ruiz-Trillo I."/>
            <person name="Young S.K."/>
            <person name="Zeng Q."/>
            <person name="Gargeya S."/>
            <person name="Alvarado L."/>
            <person name="Berlin A."/>
            <person name="Chapman S.B."/>
            <person name="Chen Z."/>
            <person name="Freedman E."/>
            <person name="Gellesch M."/>
            <person name="Goldberg J."/>
            <person name="Griggs A."/>
            <person name="Gujja S."/>
            <person name="Heilman E."/>
            <person name="Heiman D."/>
            <person name="Howarth C."/>
            <person name="Mehta T."/>
            <person name="Neiman D."/>
            <person name="Pearson M."/>
            <person name="Roberts A."/>
            <person name="Saif S."/>
            <person name="Shea T."/>
            <person name="Shenoy N."/>
            <person name="Sisk P."/>
            <person name="Stolte C."/>
            <person name="Sykes S."/>
            <person name="White J."/>
            <person name="Yandava C."/>
            <person name="Haas B."/>
            <person name="Nusbaum C."/>
            <person name="Birren B."/>
        </authorList>
    </citation>
    <scope>NUCLEOTIDE SEQUENCE</scope>
    <source>
        <strain evidence="9">ATCC 30864</strain>
    </source>
</reference>
<gene>
    <name evidence="8" type="ORF">CAOG_008908</name>
</gene>
<dbReference type="InterPro" id="IPR055179">
    <property type="entry name" value="Tex-like_central_region"/>
</dbReference>
<comment type="subcellular location">
    <subcellularLocation>
        <location evidence="1">Nucleus</location>
    </subcellularLocation>
</comment>
<feature type="region of interest" description="Disordered" evidence="5">
    <location>
        <begin position="988"/>
        <end position="1336"/>
    </location>
</feature>
<evidence type="ECO:0000313" key="8">
    <source>
        <dbReference type="EMBL" id="KJE95186.1"/>
    </source>
</evidence>
<feature type="signal peptide" evidence="6">
    <location>
        <begin position="1"/>
        <end position="35"/>
    </location>
</feature>
<dbReference type="InterPro" id="IPR037027">
    <property type="entry name" value="YqgF/RNaseH-like_dom_sf"/>
</dbReference>
<dbReference type="SMART" id="SM00252">
    <property type="entry name" value="SH2"/>
    <property type="match status" value="1"/>
</dbReference>
<dbReference type="GO" id="GO:0008023">
    <property type="term" value="C:transcription elongation factor complex"/>
    <property type="evidence" value="ECO:0007669"/>
    <property type="project" value="TreeGrafter"/>
</dbReference>
<feature type="compositionally biased region" description="Low complexity" evidence="5">
    <location>
        <begin position="2769"/>
        <end position="2781"/>
    </location>
</feature>
<dbReference type="Pfam" id="PF00575">
    <property type="entry name" value="S1"/>
    <property type="match status" value="1"/>
</dbReference>
<dbReference type="PhylomeDB" id="A0A0D2UJC6"/>
<dbReference type="CDD" id="cd00164">
    <property type="entry name" value="S1_like"/>
    <property type="match status" value="1"/>
</dbReference>
<feature type="compositionally biased region" description="Basic and acidic residues" evidence="5">
    <location>
        <begin position="1153"/>
        <end position="1164"/>
    </location>
</feature>
<evidence type="ECO:0000256" key="1">
    <source>
        <dbReference type="ARBA" id="ARBA00004123"/>
    </source>
</evidence>
<name>A0A0D2UJC6_CAPO3</name>
<protein>
    <recommendedName>
        <fullName evidence="7">S1 motif domain-containing protein</fullName>
    </recommendedName>
</protein>
<evidence type="ECO:0000313" key="9">
    <source>
        <dbReference type="Proteomes" id="UP000008743"/>
    </source>
</evidence>
<dbReference type="InterPro" id="IPR011050">
    <property type="entry name" value="Pectin_lyase_fold/virulence"/>
</dbReference>